<feature type="domain" description="Histidine kinase" evidence="10">
    <location>
        <begin position="222"/>
        <end position="433"/>
    </location>
</feature>
<dbReference type="InterPro" id="IPR036890">
    <property type="entry name" value="HATPase_C_sf"/>
</dbReference>
<evidence type="ECO:0000256" key="5">
    <source>
        <dbReference type="ARBA" id="ARBA00022741"/>
    </source>
</evidence>
<dbReference type="SUPFAM" id="SSF55874">
    <property type="entry name" value="ATPase domain of HSP90 chaperone/DNA topoisomerase II/histidine kinase"/>
    <property type="match status" value="1"/>
</dbReference>
<evidence type="ECO:0000256" key="6">
    <source>
        <dbReference type="ARBA" id="ARBA00022777"/>
    </source>
</evidence>
<evidence type="ECO:0000313" key="11">
    <source>
        <dbReference type="EMBL" id="RED58014.1"/>
    </source>
</evidence>
<accession>A0A3D9I899</accession>
<evidence type="ECO:0000256" key="8">
    <source>
        <dbReference type="ARBA" id="ARBA00023012"/>
    </source>
</evidence>
<dbReference type="Proteomes" id="UP000256869">
    <property type="component" value="Unassembled WGS sequence"/>
</dbReference>
<keyword evidence="3" id="KW-0597">Phosphoprotein</keyword>
<evidence type="ECO:0000259" key="10">
    <source>
        <dbReference type="PROSITE" id="PS50109"/>
    </source>
</evidence>
<dbReference type="Gene3D" id="3.30.565.10">
    <property type="entry name" value="Histidine kinase-like ATPase, C-terminal domain"/>
    <property type="match status" value="1"/>
</dbReference>
<dbReference type="PANTHER" id="PTHR43304:SF1">
    <property type="entry name" value="PAC DOMAIN-CONTAINING PROTEIN"/>
    <property type="match status" value="1"/>
</dbReference>
<dbReference type="GO" id="GO:0000160">
    <property type="term" value="P:phosphorelay signal transduction system"/>
    <property type="evidence" value="ECO:0007669"/>
    <property type="project" value="UniProtKB-KW"/>
</dbReference>
<evidence type="ECO:0000256" key="2">
    <source>
        <dbReference type="ARBA" id="ARBA00012438"/>
    </source>
</evidence>
<feature type="transmembrane region" description="Helical" evidence="9">
    <location>
        <begin position="52"/>
        <end position="71"/>
    </location>
</feature>
<evidence type="ECO:0000256" key="7">
    <source>
        <dbReference type="ARBA" id="ARBA00022840"/>
    </source>
</evidence>
<name>A0A3D9I899_9BACL</name>
<keyword evidence="6 11" id="KW-0418">Kinase</keyword>
<dbReference type="InterPro" id="IPR005467">
    <property type="entry name" value="His_kinase_dom"/>
</dbReference>
<evidence type="ECO:0000313" key="12">
    <source>
        <dbReference type="Proteomes" id="UP000256869"/>
    </source>
</evidence>
<feature type="transmembrane region" description="Helical" evidence="9">
    <location>
        <begin position="144"/>
        <end position="163"/>
    </location>
</feature>
<keyword evidence="8" id="KW-0902">Two-component regulatory system</keyword>
<dbReference type="PROSITE" id="PS50109">
    <property type="entry name" value="HIS_KIN"/>
    <property type="match status" value="1"/>
</dbReference>
<keyword evidence="4" id="KW-0808">Transferase</keyword>
<dbReference type="EC" id="2.7.13.3" evidence="2"/>
<proteinExistence type="predicted"/>
<feature type="transmembrane region" description="Helical" evidence="9">
    <location>
        <begin position="175"/>
        <end position="197"/>
    </location>
</feature>
<evidence type="ECO:0000256" key="9">
    <source>
        <dbReference type="SAM" id="Phobius"/>
    </source>
</evidence>
<keyword evidence="9" id="KW-1133">Transmembrane helix</keyword>
<dbReference type="GO" id="GO:0004673">
    <property type="term" value="F:protein histidine kinase activity"/>
    <property type="evidence" value="ECO:0007669"/>
    <property type="project" value="UniProtKB-EC"/>
</dbReference>
<dbReference type="InterPro" id="IPR052162">
    <property type="entry name" value="Sensor_kinase/Photoreceptor"/>
</dbReference>
<dbReference type="AlphaFoldDB" id="A0A3D9I899"/>
<keyword evidence="9" id="KW-0472">Membrane</keyword>
<comment type="catalytic activity">
    <reaction evidence="1">
        <text>ATP + protein L-histidine = ADP + protein N-phospho-L-histidine.</text>
        <dbReference type="EC" id="2.7.13.3"/>
    </reaction>
</comment>
<feature type="transmembrane region" description="Helical" evidence="9">
    <location>
        <begin position="27"/>
        <end position="46"/>
    </location>
</feature>
<keyword evidence="9" id="KW-0812">Transmembrane</keyword>
<dbReference type="PANTHER" id="PTHR43304">
    <property type="entry name" value="PHYTOCHROME-LIKE PROTEIN CPH1"/>
    <property type="match status" value="1"/>
</dbReference>
<reference evidence="11 12" key="1">
    <citation type="submission" date="2018-07" db="EMBL/GenBank/DDBJ databases">
        <title>Genomic Encyclopedia of Type Strains, Phase III (KMG-III): the genomes of soil and plant-associated and newly described type strains.</title>
        <authorList>
            <person name="Whitman W."/>
        </authorList>
    </citation>
    <scope>NUCLEOTIDE SEQUENCE [LARGE SCALE GENOMIC DNA]</scope>
    <source>
        <strain evidence="11 12">CECT 8236</strain>
    </source>
</reference>
<protein>
    <recommendedName>
        <fullName evidence="2">histidine kinase</fullName>
        <ecNumber evidence="2">2.7.13.3</ecNumber>
    </recommendedName>
</protein>
<dbReference type="CDD" id="cd00075">
    <property type="entry name" value="HATPase"/>
    <property type="match status" value="1"/>
</dbReference>
<evidence type="ECO:0000256" key="3">
    <source>
        <dbReference type="ARBA" id="ARBA00022553"/>
    </source>
</evidence>
<feature type="transmembrane region" description="Helical" evidence="9">
    <location>
        <begin position="113"/>
        <end position="132"/>
    </location>
</feature>
<dbReference type="PRINTS" id="PR00344">
    <property type="entry name" value="BCTRLSENSOR"/>
</dbReference>
<evidence type="ECO:0000256" key="4">
    <source>
        <dbReference type="ARBA" id="ARBA00022679"/>
    </source>
</evidence>
<dbReference type="SMART" id="SM00387">
    <property type="entry name" value="HATPase_c"/>
    <property type="match status" value="1"/>
</dbReference>
<organism evidence="11 12">
    <name type="scientific">Cohnella lupini</name>
    <dbReference type="NCBI Taxonomy" id="1294267"/>
    <lineage>
        <taxon>Bacteria</taxon>
        <taxon>Bacillati</taxon>
        <taxon>Bacillota</taxon>
        <taxon>Bacilli</taxon>
        <taxon>Bacillales</taxon>
        <taxon>Paenibacillaceae</taxon>
        <taxon>Cohnella</taxon>
    </lineage>
</organism>
<gene>
    <name evidence="11" type="ORF">DFP95_10950</name>
</gene>
<dbReference type="InterPro" id="IPR003594">
    <property type="entry name" value="HATPase_dom"/>
</dbReference>
<evidence type="ECO:0000256" key="1">
    <source>
        <dbReference type="ARBA" id="ARBA00000085"/>
    </source>
</evidence>
<dbReference type="GO" id="GO:0005524">
    <property type="term" value="F:ATP binding"/>
    <property type="evidence" value="ECO:0007669"/>
    <property type="project" value="UniProtKB-KW"/>
</dbReference>
<dbReference type="EMBL" id="QRDY01000009">
    <property type="protein sequence ID" value="RED58014.1"/>
    <property type="molecule type" value="Genomic_DNA"/>
</dbReference>
<feature type="transmembrane region" description="Helical" evidence="9">
    <location>
        <begin position="83"/>
        <end position="101"/>
    </location>
</feature>
<sequence>MIYSAVVDLALAGFLSLYGPKQASNRWAVLFFVFVGLGSLSDAVTYSDLRSFFFFLLQACAPYGFAMFAIAYSDKMTRRVQKVLAYALILPPVITLFISPLRPEIRFDFVLMLLWAAPYYLGGCFLLVYSYIGEKDRVKRKYRLLAMCFFVPPIIAIVVFDRINRAVNQHFDGYLSITIVAWCGFAFFLVAAIRFGILGVRIKFEKQLHDQKIKGIATGAAMYNHAMKNRIINIDMLTGRVKEWVESQRNEQINNDIERIMAETQQVMHMVKRIQKQIEDVELEEEPANAIDMMKLALHSNRHLLEGKSFTVTTEYSVIGDMTCDKLHLQEVFNNLIINAVDAAENEGGSLAIGIHESKGGIRIDFADNGKGMSKEAATRIFDPFYSTKQREENFGLGLSYCRMIMRKHGGSIKAVSHPGEGTIFTLRFPKYRKL</sequence>
<dbReference type="Pfam" id="PF02518">
    <property type="entry name" value="HATPase_c"/>
    <property type="match status" value="1"/>
</dbReference>
<dbReference type="InterPro" id="IPR004358">
    <property type="entry name" value="Sig_transdc_His_kin-like_C"/>
</dbReference>
<comment type="caution">
    <text evidence="11">The sequence shown here is derived from an EMBL/GenBank/DDBJ whole genome shotgun (WGS) entry which is preliminary data.</text>
</comment>
<keyword evidence="5" id="KW-0547">Nucleotide-binding</keyword>
<keyword evidence="12" id="KW-1185">Reference proteome</keyword>
<keyword evidence="7" id="KW-0067">ATP-binding</keyword>